<protein>
    <submittedName>
        <fullName evidence="4">ABC transporter ATP-binding protein</fullName>
    </submittedName>
</protein>
<sequence>MLEVENLVVEYNAKERKRVLDNITFTLSKQKAVVVGPNGSGKSTFLKAILGLVPIKEGRVMVFGNNVKNVKNEVRVSSNLLEVYELVNLSVKDIIFLYADLKRANADEVLTKIKEVEVESILKSKPWRLSTGQQKIFGNVMALSMNSKLALLDEPFEGIDQVRRKKIAQMIQEFDGEIVMVTHEFDVLLKYFKDWPLYFMIEGKLAGGFRVSDIPRIYMNREEKPGYISKINTRYGTLSFTLNEGEVSLTSATNWEGIFEKISGEL</sequence>
<dbReference type="STRING" id="1160895.CM19_04355"/>
<proteinExistence type="predicted"/>
<keyword evidence="5" id="KW-1185">Reference proteome</keyword>
<organism evidence="4 5">
    <name type="scientific">Candidatus Acidianus copahuensis</name>
    <dbReference type="NCBI Taxonomy" id="1160895"/>
    <lineage>
        <taxon>Archaea</taxon>
        <taxon>Thermoproteota</taxon>
        <taxon>Thermoprotei</taxon>
        <taxon>Sulfolobales</taxon>
        <taxon>Sulfolobaceae</taxon>
        <taxon>Acidianus</taxon>
    </lineage>
</organism>
<dbReference type="Pfam" id="PF00005">
    <property type="entry name" value="ABC_tran"/>
    <property type="match status" value="1"/>
</dbReference>
<dbReference type="PANTHER" id="PTHR43850:SF2">
    <property type="entry name" value="ABC TRANSPORTER ATP-BINDING PROTEIN MA_4021-RELATED"/>
    <property type="match status" value="1"/>
</dbReference>
<evidence type="ECO:0000259" key="3">
    <source>
        <dbReference type="PROSITE" id="PS50893"/>
    </source>
</evidence>
<evidence type="ECO:0000313" key="4">
    <source>
        <dbReference type="EMBL" id="EZQ10182.1"/>
    </source>
</evidence>
<dbReference type="SUPFAM" id="SSF52540">
    <property type="entry name" value="P-loop containing nucleoside triphosphate hydrolases"/>
    <property type="match status" value="1"/>
</dbReference>
<dbReference type="GO" id="GO:0016887">
    <property type="term" value="F:ATP hydrolysis activity"/>
    <property type="evidence" value="ECO:0007669"/>
    <property type="project" value="InterPro"/>
</dbReference>
<keyword evidence="2 4" id="KW-0067">ATP-binding</keyword>
<evidence type="ECO:0000313" key="5">
    <source>
        <dbReference type="Proteomes" id="UP000024332"/>
    </source>
</evidence>
<dbReference type="InterPro" id="IPR003593">
    <property type="entry name" value="AAA+_ATPase"/>
</dbReference>
<dbReference type="RefSeq" id="WP_052349450.1">
    <property type="nucleotide sequence ID" value="NZ_JFZT01000032.1"/>
</dbReference>
<dbReference type="PANTHER" id="PTHR43850">
    <property type="entry name" value="ABC TRANSPORTER ATP-BINDING PROTEIN MA_4021-RELATED"/>
    <property type="match status" value="1"/>
</dbReference>
<dbReference type="PROSITE" id="PS50893">
    <property type="entry name" value="ABC_TRANSPORTER_2"/>
    <property type="match status" value="1"/>
</dbReference>
<dbReference type="GO" id="GO:0005524">
    <property type="term" value="F:ATP binding"/>
    <property type="evidence" value="ECO:0007669"/>
    <property type="project" value="UniProtKB-KW"/>
</dbReference>
<dbReference type="EMBL" id="JFZT01000032">
    <property type="protein sequence ID" value="EZQ10182.1"/>
    <property type="molecule type" value="Genomic_DNA"/>
</dbReference>
<keyword evidence="1" id="KW-0547">Nucleotide-binding</keyword>
<name>A0A031LP83_9CREN</name>
<dbReference type="InterPro" id="IPR003439">
    <property type="entry name" value="ABC_transporter-like_ATP-bd"/>
</dbReference>
<dbReference type="Gene3D" id="3.40.50.300">
    <property type="entry name" value="P-loop containing nucleotide triphosphate hydrolases"/>
    <property type="match status" value="1"/>
</dbReference>
<dbReference type="Proteomes" id="UP000024332">
    <property type="component" value="Unassembled WGS sequence"/>
</dbReference>
<dbReference type="OrthoDB" id="44250at2157"/>
<accession>A0A031LP83</accession>
<dbReference type="SMART" id="SM00382">
    <property type="entry name" value="AAA"/>
    <property type="match status" value="1"/>
</dbReference>
<dbReference type="InterPro" id="IPR027417">
    <property type="entry name" value="P-loop_NTPase"/>
</dbReference>
<comment type="caution">
    <text evidence="4">The sequence shown here is derived from an EMBL/GenBank/DDBJ whole genome shotgun (WGS) entry which is preliminary data.</text>
</comment>
<dbReference type="AlphaFoldDB" id="A0A031LP83"/>
<reference evidence="4 5" key="1">
    <citation type="submission" date="2014-03" db="EMBL/GenBank/DDBJ databases">
        <title>Draft genome sequence of the novel thermoacidophilic archaea Acidianus copahuensis ALE1 strain, isolated from Copahue volcanic area in Neuquen Argentina.</title>
        <authorList>
            <person name="Urbieta M.S."/>
            <person name="Rascovan N."/>
            <person name="Castro C."/>
            <person name="Revale S."/>
            <person name="Giaveno M.A."/>
            <person name="Vazquez M.P."/>
            <person name="Donati E.R."/>
        </authorList>
    </citation>
    <scope>NUCLEOTIDE SEQUENCE [LARGE SCALE GENOMIC DNA]</scope>
    <source>
        <strain evidence="4 5">ALE1</strain>
    </source>
</reference>
<evidence type="ECO:0000256" key="2">
    <source>
        <dbReference type="ARBA" id="ARBA00022840"/>
    </source>
</evidence>
<gene>
    <name evidence="4" type="ORF">CM19_04355</name>
</gene>
<evidence type="ECO:0000256" key="1">
    <source>
        <dbReference type="ARBA" id="ARBA00022741"/>
    </source>
</evidence>
<feature type="domain" description="ABC transporter" evidence="3">
    <location>
        <begin position="2"/>
        <end position="227"/>
    </location>
</feature>